<feature type="compositionally biased region" description="Low complexity" evidence="4">
    <location>
        <begin position="151"/>
        <end position="163"/>
    </location>
</feature>
<evidence type="ECO:0000313" key="5">
    <source>
        <dbReference type="EMBL" id="EJD64724.1"/>
    </source>
</evidence>
<dbReference type="RefSeq" id="WP_007148282.1">
    <property type="nucleotide sequence ID" value="NZ_AKCI01000001.1"/>
</dbReference>
<dbReference type="EMBL" id="AGZS01000006">
    <property type="protein sequence ID" value="EJD64724.1"/>
    <property type="molecule type" value="Genomic_DNA"/>
</dbReference>
<dbReference type="eggNOG" id="COG0629">
    <property type="taxonomic scope" value="Bacteria"/>
</dbReference>
<evidence type="ECO:0000256" key="4">
    <source>
        <dbReference type="SAM" id="MobiDB-lite"/>
    </source>
</evidence>
<evidence type="ECO:0000256" key="1">
    <source>
        <dbReference type="ARBA" id="ARBA00023125"/>
    </source>
</evidence>
<evidence type="ECO:0000256" key="2">
    <source>
        <dbReference type="HAMAP-Rule" id="MF_00984"/>
    </source>
</evidence>
<dbReference type="Pfam" id="PF00436">
    <property type="entry name" value="SSB"/>
    <property type="match status" value="1"/>
</dbReference>
<dbReference type="InterPro" id="IPR011344">
    <property type="entry name" value="ssDNA-bd"/>
</dbReference>
<sequence length="212" mass="21804">MAGETPITIVGNLTADPELRTTGNGGTVVNFTIASTPRTYNRNSGQWEDGDALFLRCSCWDSQYSPMATNISQSLSKGMRVIAQGNLTQRSYQTQSGESRTVVELRVNEIGPALSRNTAQVQRNASSSGFSGGSSNSGGFSGGNRGGYQGGATQANASNANSGGFSGNGGGFASQGGDPWANSSDTDSFNSGAAFGSGNDFGSNDEFADPEF</sequence>
<keyword evidence="6" id="KW-1185">Reference proteome</keyword>
<dbReference type="HAMAP" id="MF_00984">
    <property type="entry name" value="SSB"/>
    <property type="match status" value="1"/>
</dbReference>
<comment type="subunit">
    <text evidence="2">Homotetramer.</text>
</comment>
<dbReference type="HOGENOM" id="CLU_078758_1_0_11"/>
<dbReference type="SUPFAM" id="SSF50249">
    <property type="entry name" value="Nucleic acid-binding proteins"/>
    <property type="match status" value="1"/>
</dbReference>
<name>J0WYQ3_9BIFI</name>
<dbReference type="PROSITE" id="PS50935">
    <property type="entry name" value="SSB"/>
    <property type="match status" value="1"/>
</dbReference>
<feature type="compositionally biased region" description="Gly residues" evidence="4">
    <location>
        <begin position="130"/>
        <end position="150"/>
    </location>
</feature>
<gene>
    <name evidence="5" type="ORF">HMPREF9156_01219</name>
</gene>
<dbReference type="OrthoDB" id="9809878at2"/>
<comment type="caution">
    <text evidence="5">The sequence shown here is derived from an EMBL/GenBank/DDBJ whole genome shotgun (WGS) entry which is preliminary data.</text>
</comment>
<dbReference type="GO" id="GO:0006260">
    <property type="term" value="P:DNA replication"/>
    <property type="evidence" value="ECO:0007669"/>
    <property type="project" value="InterPro"/>
</dbReference>
<keyword evidence="1 2" id="KW-0238">DNA-binding</keyword>
<dbReference type="Proteomes" id="UP000006415">
    <property type="component" value="Unassembled WGS sequence"/>
</dbReference>
<feature type="region of interest" description="Disordered" evidence="4">
    <location>
        <begin position="114"/>
        <end position="212"/>
    </location>
</feature>
<dbReference type="PANTHER" id="PTHR10302:SF27">
    <property type="entry name" value="SINGLE-STRANDED DNA-BINDING PROTEIN"/>
    <property type="match status" value="1"/>
</dbReference>
<feature type="compositionally biased region" description="Gly residues" evidence="4">
    <location>
        <begin position="164"/>
        <end position="174"/>
    </location>
</feature>
<feature type="compositionally biased region" description="Polar residues" evidence="4">
    <location>
        <begin position="115"/>
        <end position="125"/>
    </location>
</feature>
<dbReference type="GO" id="GO:0009295">
    <property type="term" value="C:nucleoid"/>
    <property type="evidence" value="ECO:0007669"/>
    <property type="project" value="TreeGrafter"/>
</dbReference>
<reference evidence="5 6" key="1">
    <citation type="submission" date="2012-01" db="EMBL/GenBank/DDBJ databases">
        <title>The Genome Sequence of Scardovia wiggsiae F0424.</title>
        <authorList>
            <consortium name="The Broad Institute Genome Sequencing Platform"/>
            <person name="Earl A."/>
            <person name="Ward D."/>
            <person name="Feldgarden M."/>
            <person name="Gevers D."/>
            <person name="Izard J."/>
            <person name="Ganesan A."/>
            <person name="Baranova O.V."/>
            <person name="Blanton J.M."/>
            <person name="Tanner A.C."/>
            <person name="Mathney J."/>
            <person name="Dewhirst F.E."/>
            <person name="Young S.K."/>
            <person name="Zeng Q."/>
            <person name="Gargeya S."/>
            <person name="Fitzgerald M."/>
            <person name="Haas B."/>
            <person name="Abouelleil A."/>
            <person name="Alvarado L."/>
            <person name="Arachchi H.M."/>
            <person name="Berlin A."/>
            <person name="Chapman S.B."/>
            <person name="Gearin G."/>
            <person name="Goldberg J."/>
            <person name="Griggs A."/>
            <person name="Gujja S."/>
            <person name="Hansen M."/>
            <person name="Heiman D."/>
            <person name="Howarth C."/>
            <person name="Larimer J."/>
            <person name="Lui A."/>
            <person name="MacDonald P.J.P."/>
            <person name="McCowen C."/>
            <person name="Montmayeur A."/>
            <person name="Murphy C."/>
            <person name="Neiman D."/>
            <person name="Pearson M."/>
            <person name="Priest M."/>
            <person name="Roberts A."/>
            <person name="Saif S."/>
            <person name="Shea T."/>
            <person name="Sisk P."/>
            <person name="Stolte C."/>
            <person name="Sykes S."/>
            <person name="Wortman J."/>
            <person name="Nusbaum C."/>
            <person name="Birren B."/>
        </authorList>
    </citation>
    <scope>NUCLEOTIDE SEQUENCE [LARGE SCALE GENOMIC DNA]</scope>
    <source>
        <strain evidence="5 6">F0424</strain>
    </source>
</reference>
<dbReference type="InterPro" id="IPR012340">
    <property type="entry name" value="NA-bd_OB-fold"/>
</dbReference>
<proteinExistence type="inferred from homology"/>
<dbReference type="STRING" id="857290.HMPREF9156_01219"/>
<accession>J0WYQ3</accession>
<comment type="caution">
    <text evidence="2">Lacks conserved residue(s) required for the propagation of feature annotation.</text>
</comment>
<dbReference type="Gene3D" id="2.40.50.140">
    <property type="entry name" value="Nucleic acid-binding proteins"/>
    <property type="match status" value="1"/>
</dbReference>
<dbReference type="InterPro" id="IPR000424">
    <property type="entry name" value="Primosome_PriB/ssb"/>
</dbReference>
<evidence type="ECO:0000313" key="6">
    <source>
        <dbReference type="Proteomes" id="UP000006415"/>
    </source>
</evidence>
<dbReference type="CDD" id="cd04496">
    <property type="entry name" value="SSB_OBF"/>
    <property type="match status" value="1"/>
</dbReference>
<feature type="compositionally biased region" description="Polar residues" evidence="4">
    <location>
        <begin position="181"/>
        <end position="191"/>
    </location>
</feature>
<evidence type="ECO:0000256" key="3">
    <source>
        <dbReference type="RuleBase" id="RU000524"/>
    </source>
</evidence>
<dbReference type="NCBIfam" id="NF005851">
    <property type="entry name" value="PRK07772.1"/>
    <property type="match status" value="1"/>
</dbReference>
<dbReference type="GO" id="GO:0003697">
    <property type="term" value="F:single-stranded DNA binding"/>
    <property type="evidence" value="ECO:0007669"/>
    <property type="project" value="UniProtKB-UniRule"/>
</dbReference>
<organism evidence="5 6">
    <name type="scientific">Scardovia wiggsiae F0424</name>
    <dbReference type="NCBI Taxonomy" id="857290"/>
    <lineage>
        <taxon>Bacteria</taxon>
        <taxon>Bacillati</taxon>
        <taxon>Actinomycetota</taxon>
        <taxon>Actinomycetes</taxon>
        <taxon>Bifidobacteriales</taxon>
        <taxon>Bifidobacteriaceae</taxon>
        <taxon>Scardovia</taxon>
    </lineage>
</organism>
<dbReference type="NCBIfam" id="TIGR00621">
    <property type="entry name" value="ssb"/>
    <property type="match status" value="1"/>
</dbReference>
<dbReference type="AlphaFoldDB" id="J0WYQ3"/>
<protein>
    <recommendedName>
        <fullName evidence="2 3">Single-stranded DNA-binding protein</fullName>
        <shortName evidence="2">SSB</shortName>
    </recommendedName>
</protein>
<dbReference type="PANTHER" id="PTHR10302">
    <property type="entry name" value="SINGLE-STRANDED DNA-BINDING PROTEIN"/>
    <property type="match status" value="1"/>
</dbReference>